<reference evidence="3" key="1">
    <citation type="journal article" date="2019" name="Int. J. Syst. Evol. Microbiol.">
        <title>The Global Catalogue of Microorganisms (GCM) 10K type strain sequencing project: providing services to taxonomists for standard genome sequencing and annotation.</title>
        <authorList>
            <consortium name="The Broad Institute Genomics Platform"/>
            <consortium name="The Broad Institute Genome Sequencing Center for Infectious Disease"/>
            <person name="Wu L."/>
            <person name="Ma J."/>
        </authorList>
    </citation>
    <scope>NUCLEOTIDE SEQUENCE [LARGE SCALE GENOMIC DNA]</scope>
    <source>
        <strain evidence="3">JCM 31319</strain>
    </source>
</reference>
<gene>
    <name evidence="2" type="ORF">ACFQ2O_20770</name>
</gene>
<evidence type="ECO:0000256" key="1">
    <source>
        <dbReference type="SAM" id="MobiDB-lite"/>
    </source>
</evidence>
<dbReference type="EMBL" id="JBHTLD010000333">
    <property type="protein sequence ID" value="MFD1188653.1"/>
    <property type="molecule type" value="Genomic_DNA"/>
</dbReference>
<organism evidence="2 3">
    <name type="scientific">Pontibacter rugosus</name>
    <dbReference type="NCBI Taxonomy" id="1745966"/>
    <lineage>
        <taxon>Bacteria</taxon>
        <taxon>Pseudomonadati</taxon>
        <taxon>Bacteroidota</taxon>
        <taxon>Cytophagia</taxon>
        <taxon>Cytophagales</taxon>
        <taxon>Hymenobacteraceae</taxon>
        <taxon>Pontibacter</taxon>
    </lineage>
</organism>
<feature type="compositionally biased region" description="Basic and acidic residues" evidence="1">
    <location>
        <begin position="133"/>
        <end position="173"/>
    </location>
</feature>
<keyword evidence="3" id="KW-1185">Reference proteome</keyword>
<evidence type="ECO:0000313" key="3">
    <source>
        <dbReference type="Proteomes" id="UP001597094"/>
    </source>
</evidence>
<sequence>MRNNRDRYNDRDRHYGDFNRDYRNESNNYASNRFNDRVDRDAEGYPRYEPDRDNEFRQQGRHVGNHEDSYNEMYDTSNYADQPRPIEYGLPHAAENELDRVDYFPYAEGPYAGRERHYSYKTGYNANYDNPEEGDRYRDFDSRGNHGFRHDPGYGNEDSMREFANDHYGDRSRTSNRNYGYFGGYNR</sequence>
<evidence type="ECO:0000313" key="2">
    <source>
        <dbReference type="EMBL" id="MFD1188653.1"/>
    </source>
</evidence>
<comment type="caution">
    <text evidence="2">The sequence shown here is derived from an EMBL/GenBank/DDBJ whole genome shotgun (WGS) entry which is preliminary data.</text>
</comment>
<feature type="region of interest" description="Disordered" evidence="1">
    <location>
        <begin position="1"/>
        <end position="54"/>
    </location>
</feature>
<feature type="compositionally biased region" description="Basic and acidic residues" evidence="1">
    <location>
        <begin position="34"/>
        <end position="54"/>
    </location>
</feature>
<protein>
    <submittedName>
        <fullName evidence="2">Uncharacterized protein</fullName>
    </submittedName>
</protein>
<feature type="compositionally biased region" description="Basic and acidic residues" evidence="1">
    <location>
        <begin position="1"/>
        <end position="24"/>
    </location>
</feature>
<feature type="region of interest" description="Disordered" evidence="1">
    <location>
        <begin position="125"/>
        <end position="187"/>
    </location>
</feature>
<dbReference type="Proteomes" id="UP001597094">
    <property type="component" value="Unassembled WGS sequence"/>
</dbReference>
<dbReference type="RefSeq" id="WP_377532637.1">
    <property type="nucleotide sequence ID" value="NZ_JBHTLD010000333.1"/>
</dbReference>
<accession>A0ABW3SUR6</accession>
<name>A0ABW3SUR6_9BACT</name>
<proteinExistence type="predicted"/>